<dbReference type="PANTHER" id="PTHR37564">
    <property type="entry name" value="KINETOPLAST DNA-ASSOCIATED PROTEIN"/>
    <property type="match status" value="1"/>
</dbReference>
<dbReference type="Proteomes" id="UP000674318">
    <property type="component" value="Chromosome 32"/>
</dbReference>
<organism evidence="2 3">
    <name type="scientific">Porcisia hertigi</name>
    <dbReference type="NCBI Taxonomy" id="2761500"/>
    <lineage>
        <taxon>Eukaryota</taxon>
        <taxon>Discoba</taxon>
        <taxon>Euglenozoa</taxon>
        <taxon>Kinetoplastea</taxon>
        <taxon>Metakinetoplastina</taxon>
        <taxon>Trypanosomatida</taxon>
        <taxon>Trypanosomatidae</taxon>
        <taxon>Leishmaniinae</taxon>
        <taxon>Porcisia</taxon>
    </lineage>
</organism>
<feature type="region of interest" description="Disordered" evidence="1">
    <location>
        <begin position="95"/>
        <end position="132"/>
    </location>
</feature>
<evidence type="ECO:0000256" key="1">
    <source>
        <dbReference type="SAM" id="MobiDB-lite"/>
    </source>
</evidence>
<feature type="compositionally biased region" description="Basic residues" evidence="1">
    <location>
        <begin position="112"/>
        <end position="132"/>
    </location>
</feature>
<evidence type="ECO:0000313" key="2">
    <source>
        <dbReference type="EMBL" id="KAG5496439.1"/>
    </source>
</evidence>
<proteinExistence type="predicted"/>
<dbReference type="KEGG" id="phet:94288842"/>
<evidence type="ECO:0008006" key="4">
    <source>
        <dbReference type="Google" id="ProtNLM"/>
    </source>
</evidence>
<dbReference type="InterPro" id="IPR052695">
    <property type="entry name" value="Kinetoplast-DNA-binding"/>
</dbReference>
<keyword evidence="3" id="KW-1185">Reference proteome</keyword>
<gene>
    <name evidence="2" type="ORF">JKF63_02741</name>
</gene>
<dbReference type="OrthoDB" id="272913at2759"/>
<dbReference type="PANTHER" id="PTHR37564:SF4">
    <property type="entry name" value="DNA-ASSOCIATED PROTEIN, PUTATIVE-RELATED"/>
    <property type="match status" value="1"/>
</dbReference>
<protein>
    <recommendedName>
        <fullName evidence="4">Kinetoplast DNA-associated protein</fullName>
    </recommendedName>
</protein>
<dbReference type="AlphaFoldDB" id="A0A836HP74"/>
<dbReference type="EMBL" id="JAFJZO010000032">
    <property type="protein sequence ID" value="KAG5496439.1"/>
    <property type="molecule type" value="Genomic_DNA"/>
</dbReference>
<dbReference type="GeneID" id="94288842"/>
<evidence type="ECO:0000313" key="3">
    <source>
        <dbReference type="Proteomes" id="UP000674318"/>
    </source>
</evidence>
<accession>A0A836HP74</accession>
<reference evidence="2 3" key="1">
    <citation type="submission" date="2021-02" db="EMBL/GenBank/DDBJ databases">
        <title>Porcisia hertigi Genome sequencing and assembly.</title>
        <authorList>
            <person name="Almutairi H."/>
            <person name="Gatherer D."/>
        </authorList>
    </citation>
    <scope>NUCLEOTIDE SEQUENCE [LARGE SCALE GENOMIC DNA]</scope>
    <source>
        <strain evidence="2 3">C119</strain>
    </source>
</reference>
<feature type="compositionally biased region" description="Low complexity" evidence="1">
    <location>
        <begin position="95"/>
        <end position="111"/>
    </location>
</feature>
<name>A0A836HP74_9TRYP</name>
<dbReference type="RefSeq" id="XP_067754922.1">
    <property type="nucleotide sequence ID" value="XM_067898765.1"/>
</dbReference>
<comment type="caution">
    <text evidence="2">The sequence shown here is derived from an EMBL/GenBank/DDBJ whole genome shotgun (WGS) entry which is preliminary data.</text>
</comment>
<sequence>MFRRSQTFFRVSPFALYMKELASAGKLRRVKNLPKAAAKLYRNISPAEKRALLRRAKAKTFPSQEAYRSMARREMKRLRSMPIEKRVEKIKAKWASMKKSMSSTASKAVPSAKKKVKAASKKGKRAEKRSKK</sequence>